<dbReference type="Pfam" id="PF16121">
    <property type="entry name" value="40S_S4_C"/>
    <property type="match status" value="1"/>
</dbReference>
<organism evidence="8 9">
    <name type="scientific">Plasmodium fragile</name>
    <dbReference type="NCBI Taxonomy" id="5857"/>
    <lineage>
        <taxon>Eukaryota</taxon>
        <taxon>Sar</taxon>
        <taxon>Alveolata</taxon>
        <taxon>Apicomplexa</taxon>
        <taxon>Aconoidasida</taxon>
        <taxon>Haemosporida</taxon>
        <taxon>Plasmodiidae</taxon>
        <taxon>Plasmodium</taxon>
        <taxon>Plasmodium (Plasmodium)</taxon>
    </lineage>
</organism>
<dbReference type="InterPro" id="IPR018199">
    <property type="entry name" value="Ribosomal_eS4_N_CS"/>
</dbReference>
<dbReference type="PROSITE" id="PS50889">
    <property type="entry name" value="S4"/>
    <property type="match status" value="1"/>
</dbReference>
<dbReference type="InterPro" id="IPR032277">
    <property type="entry name" value="Ribosomal_eS4_C"/>
</dbReference>
<evidence type="ECO:0000259" key="7">
    <source>
        <dbReference type="SMART" id="SM00739"/>
    </source>
</evidence>
<dbReference type="FunFam" id="2.30.30.30:FF:000041">
    <property type="entry name" value="40S ribosomal protein S4"/>
    <property type="match status" value="1"/>
</dbReference>
<dbReference type="OrthoDB" id="1109245at2759"/>
<dbReference type="Gene3D" id="2.30.30.30">
    <property type="match status" value="1"/>
</dbReference>
<keyword evidence="2 6" id="KW-0699">rRNA-binding</keyword>
<evidence type="ECO:0000256" key="3">
    <source>
        <dbReference type="ARBA" id="ARBA00022884"/>
    </source>
</evidence>
<dbReference type="GO" id="GO:0019843">
    <property type="term" value="F:rRNA binding"/>
    <property type="evidence" value="ECO:0007669"/>
    <property type="project" value="UniProtKB-KW"/>
</dbReference>
<dbReference type="VEuPathDB" id="PlasmoDB:AK88_03522"/>
<protein>
    <recommendedName>
        <fullName evidence="7">KOW domain-containing protein</fullName>
    </recommendedName>
</protein>
<dbReference type="Pfam" id="PF08071">
    <property type="entry name" value="RS4NT"/>
    <property type="match status" value="2"/>
</dbReference>
<dbReference type="InterPro" id="IPR038237">
    <property type="entry name" value="Ribosomal_eS4_central_sf"/>
</dbReference>
<dbReference type="OMA" id="GHIQLNL"/>
<evidence type="ECO:0000256" key="1">
    <source>
        <dbReference type="ARBA" id="ARBA00007500"/>
    </source>
</evidence>
<evidence type="ECO:0000256" key="5">
    <source>
        <dbReference type="ARBA" id="ARBA00023274"/>
    </source>
</evidence>
<proteinExistence type="inferred from homology"/>
<dbReference type="InterPro" id="IPR014722">
    <property type="entry name" value="Rib_uL2_dom2"/>
</dbReference>
<dbReference type="GO" id="GO:0006412">
    <property type="term" value="P:translation"/>
    <property type="evidence" value="ECO:0007669"/>
    <property type="project" value="InterPro"/>
</dbReference>
<dbReference type="PANTHER" id="PTHR11581">
    <property type="entry name" value="30S/40S RIBOSOMAL PROTEIN S4"/>
    <property type="match status" value="1"/>
</dbReference>
<dbReference type="Gene3D" id="3.10.290.10">
    <property type="entry name" value="RNA-binding S4 domain"/>
    <property type="match status" value="2"/>
</dbReference>
<dbReference type="InterPro" id="IPR041982">
    <property type="entry name" value="Ribosomal_eS4_KOW"/>
</dbReference>
<keyword evidence="3 6" id="KW-0694">RNA-binding</keyword>
<dbReference type="CDD" id="cd06087">
    <property type="entry name" value="KOW_RPS4"/>
    <property type="match status" value="1"/>
</dbReference>
<keyword evidence="9" id="KW-1185">Reference proteome</keyword>
<keyword evidence="4" id="KW-0689">Ribosomal protein</keyword>
<evidence type="ECO:0000256" key="6">
    <source>
        <dbReference type="PROSITE-ProRule" id="PRU00182"/>
    </source>
</evidence>
<dbReference type="InterPro" id="IPR005824">
    <property type="entry name" value="KOW"/>
</dbReference>
<gene>
    <name evidence="8" type="ORF">AK88_03522</name>
</gene>
<dbReference type="Proteomes" id="UP000054561">
    <property type="component" value="Unassembled WGS sequence"/>
</dbReference>
<evidence type="ECO:0000256" key="2">
    <source>
        <dbReference type="ARBA" id="ARBA00022730"/>
    </source>
</evidence>
<evidence type="ECO:0000256" key="4">
    <source>
        <dbReference type="ARBA" id="ARBA00022980"/>
    </source>
</evidence>
<dbReference type="PANTHER" id="PTHR11581:SF0">
    <property type="entry name" value="SMALL RIBOSOMAL SUBUNIT PROTEIN ES4"/>
    <property type="match status" value="1"/>
</dbReference>
<dbReference type="GO" id="GO:0022627">
    <property type="term" value="C:cytosolic small ribosomal subunit"/>
    <property type="evidence" value="ECO:0007669"/>
    <property type="project" value="TreeGrafter"/>
</dbReference>
<evidence type="ECO:0000313" key="9">
    <source>
        <dbReference type="Proteomes" id="UP000054561"/>
    </source>
</evidence>
<dbReference type="SMART" id="SM00739">
    <property type="entry name" value="KOW"/>
    <property type="match status" value="1"/>
</dbReference>
<comment type="similarity">
    <text evidence="1">Belongs to the eukaryotic ribosomal protein eS4 family.</text>
</comment>
<dbReference type="InterPro" id="IPR013845">
    <property type="entry name" value="Ribosomal_eS4_central_region"/>
</dbReference>
<reference evidence="8 9" key="1">
    <citation type="submission" date="2014-03" db="EMBL/GenBank/DDBJ databases">
        <title>The Genome Sequence of Plasmodium fragile nilgiri.</title>
        <authorList>
            <consortium name="The Broad Institute Genomics Platform"/>
            <consortium name="The Broad Institute Genome Sequencing Center for Infectious Disease"/>
            <person name="Neafsey D."/>
            <person name="Duraisingh M."/>
            <person name="Young S.K."/>
            <person name="Zeng Q."/>
            <person name="Gargeya S."/>
            <person name="Abouelleil A."/>
            <person name="Alvarado L."/>
            <person name="Chapman S.B."/>
            <person name="Gainer-Dewar J."/>
            <person name="Goldberg J."/>
            <person name="Griggs A."/>
            <person name="Gujja S."/>
            <person name="Hansen M."/>
            <person name="Howarth C."/>
            <person name="Imamovic A."/>
            <person name="Larimer J."/>
            <person name="Pearson M."/>
            <person name="Poon T.W."/>
            <person name="Priest M."/>
            <person name="Roberts A."/>
            <person name="Saif S."/>
            <person name="Shea T."/>
            <person name="Sykes S."/>
            <person name="Wortman J."/>
            <person name="Nusbaum C."/>
            <person name="Birren B."/>
        </authorList>
    </citation>
    <scope>NUCLEOTIDE SEQUENCE [LARGE SCALE GENOMIC DNA]</scope>
    <source>
        <strain evidence="9">nilgiri</strain>
    </source>
</reference>
<dbReference type="EMBL" id="KQ001685">
    <property type="protein sequence ID" value="KJP86815.1"/>
    <property type="molecule type" value="Genomic_DNA"/>
</dbReference>
<dbReference type="FunFam" id="3.10.290.10:FF:000019">
    <property type="entry name" value="40S ribosomal protein S4"/>
    <property type="match status" value="1"/>
</dbReference>
<accession>A0A0D9QIC7</accession>
<dbReference type="Pfam" id="PF00900">
    <property type="entry name" value="Ribosomal_S4e"/>
    <property type="match status" value="1"/>
</dbReference>
<dbReference type="RefSeq" id="XP_012336558.1">
    <property type="nucleotide sequence ID" value="XM_012481135.1"/>
</dbReference>
<dbReference type="HAMAP" id="MF_00485">
    <property type="entry name" value="Ribosomal_eS4"/>
    <property type="match status" value="1"/>
</dbReference>
<dbReference type="PROSITE" id="PS00528">
    <property type="entry name" value="RIBOSOMAL_S4E"/>
    <property type="match status" value="1"/>
</dbReference>
<dbReference type="FunFam" id="2.40.50.740:FF:000001">
    <property type="entry name" value="40S ribosomal protein S4"/>
    <property type="match status" value="1"/>
</dbReference>
<feature type="domain" description="KOW" evidence="7">
    <location>
        <begin position="236"/>
        <end position="263"/>
    </location>
</feature>
<dbReference type="InterPro" id="IPR036986">
    <property type="entry name" value="S4_RNA-bd_sf"/>
</dbReference>
<dbReference type="Gene3D" id="2.40.50.740">
    <property type="match status" value="1"/>
</dbReference>
<keyword evidence="5" id="KW-0687">Ribonucleoprotein</keyword>
<dbReference type="GO" id="GO:0003735">
    <property type="term" value="F:structural constituent of ribosome"/>
    <property type="evidence" value="ECO:0007669"/>
    <property type="project" value="InterPro"/>
</dbReference>
<dbReference type="AlphaFoldDB" id="A0A0D9QIC7"/>
<dbReference type="GeneID" id="24268836"/>
<name>A0A0D9QIC7_PLAFR</name>
<sequence>MKRVNAPSHWMLNKMGGQYAPKTSSGPHRLIESIPLVILLRNRLKYALTFDEVKMILIQKIVKGKGIKKHMKRVNAPSHWMLNKMGGQYAPKTSSGPHRLIESIPLVILLRNRLKYALTFDEVKMILIQKIVKVDNKIRTDCTFPVGLMDVIHITKSNEYFRLLYDIKGRFVPHRITNEESKYKLCKVKKIILRKGRLSIAVTHDGRSIPYVHPDVKVNDTVRLDLESGKVLEHLKFQIGSMVMVTAGHSVGRVGMVSSIDKNIGTYDIIHVKDSRGKIFATRLSNVFVIGDNSKAYISLPREKGIKLDIIEERRNKLKAQNN</sequence>
<evidence type="ECO:0000313" key="8">
    <source>
        <dbReference type="EMBL" id="KJP86815.1"/>
    </source>
</evidence>
<dbReference type="InterPro" id="IPR013843">
    <property type="entry name" value="Ribosomal_eS4_N"/>
</dbReference>
<dbReference type="InterPro" id="IPR000876">
    <property type="entry name" value="Ribosomal_eS4"/>
</dbReference>